<evidence type="ECO:0000313" key="3">
    <source>
        <dbReference type="Proteomes" id="UP000629911"/>
    </source>
</evidence>
<organism evidence="2 3">
    <name type="scientific">Streptomyces variabilis</name>
    <dbReference type="NCBI Taxonomy" id="67372"/>
    <lineage>
        <taxon>Bacteria</taxon>
        <taxon>Bacillati</taxon>
        <taxon>Actinomycetota</taxon>
        <taxon>Actinomycetes</taxon>
        <taxon>Kitasatosporales</taxon>
        <taxon>Streptomycetaceae</taxon>
        <taxon>Streptomyces</taxon>
        <taxon>Streptomyces griseoincarnatus group</taxon>
    </lineage>
</organism>
<dbReference type="Proteomes" id="UP000629911">
    <property type="component" value="Unassembled WGS sequence"/>
</dbReference>
<protein>
    <recommendedName>
        <fullName evidence="4">Helicase ATP-binding domain-containing protein</fullName>
    </recommendedName>
</protein>
<evidence type="ECO:0000256" key="1">
    <source>
        <dbReference type="SAM" id="MobiDB-lite"/>
    </source>
</evidence>
<evidence type="ECO:0000313" key="2">
    <source>
        <dbReference type="EMBL" id="GGT58458.1"/>
    </source>
</evidence>
<proteinExistence type="predicted"/>
<accession>A0ABQ2U007</accession>
<dbReference type="InterPro" id="IPR027417">
    <property type="entry name" value="P-loop_NTPase"/>
</dbReference>
<dbReference type="Gene3D" id="3.40.50.300">
    <property type="entry name" value="P-loop containing nucleotide triphosphate hydrolases"/>
    <property type="match status" value="1"/>
</dbReference>
<dbReference type="SUPFAM" id="SSF52540">
    <property type="entry name" value="P-loop containing nucleoside triphosphate hydrolases"/>
    <property type="match status" value="1"/>
</dbReference>
<dbReference type="RefSeq" id="WP_189365267.1">
    <property type="nucleotide sequence ID" value="NZ_BMTZ01000010.1"/>
</dbReference>
<sequence>MTSPKNARYSVSVPLTVRAAVLLAARVFPNRAPQEQAAWRRVVDLANAHFLATGQMHLWDGWPALALADQVRITRMLRQRPAVLASHAVFVTETAAVLESGEAVEFAPGDGEDQVLILPSGDEEALIDAVLDELEDNAAKGQSQPKPAPPGSYVSDLRIRDPLSPSGRVVDVFYDLDYQGPPAPSVVRELGEAPVADEVEIPFVDLDEIAGRLDALRGQDYRRKAVADIQRHARGRDGTGVGKFLRVEAGPLRVFHAPTGMGKNVLSELVAVWCARQGRVISLVVPQSAQVLATVYRLEQDLAVLGISAQVTPVVSPASMMELAEQTAGNPQDDADFRTWVYREMSYSCPLTGHATTSSEAVDAWTPGQEPCDQLKPNGAKTDKAMACPWRGGCGKFRHHRAAASADILVTNHANFLTGHIHAPVAGRPAPGRRMTTEQLLLHRSHLVIIDEADALQAQAFDRAARQVLLAQDGAEHTPVRDLDSQFRRHCHRLPMSLEQHLRPLINHLMWLAESYVSHLVGGVIQPDRERRNMVVPRRWDAMFASRIFHLEAGERPTAQQMQAVNQLYKREGPLEFADEIEGLTELRELLSSVTDLAGGQDRLTHATLQRIGEAFAGITGESGDKRLSSLALLAARRAYLEEMASILHRIVGVAAPLQGAGISAGNSLVDALASHVPWRAAPYGPLGRALFAFSETFDPADRHQTALRLKSYVGDPHTHLAYLGEVTALAHTGTRRAVIGMSATAFMPYAPRHHLLPEPAWYVPDDVNGSLTVELQAGQDDGAGIVVSGTEGTNRHRAYTAMGRSVGKDLPAQLDTVAADPATAHRAYALLAPTAYNAGPALARGMIDAGVAASEICVAVRPQEMAALERMPPGWVPIPSNRLEQFPHAVGHGRCRYLIAPMARVERGLNIVDHDGRSLLHVACLVNRPIPVMEDPPVLLSLVNSLAYRRRRPGPNPAAELERLRIAAGQIFDDIRSGQGYFKTLGEDIKLAVVAEILTRLIQLGGRTRRGGDPGRLRLLDAAFTHTAADSTLPALLKQLRGKWQDEAHMPLIDAVYRTTMTDALLGLAEHSPTGYANEIEDEIEDEELGEW</sequence>
<name>A0ABQ2U007_9ACTN</name>
<keyword evidence="3" id="KW-1185">Reference proteome</keyword>
<dbReference type="EMBL" id="BMTZ01000010">
    <property type="protein sequence ID" value="GGT58458.1"/>
    <property type="molecule type" value="Genomic_DNA"/>
</dbReference>
<reference evidence="3" key="1">
    <citation type="journal article" date="2019" name="Int. J. Syst. Evol. Microbiol.">
        <title>The Global Catalogue of Microorganisms (GCM) 10K type strain sequencing project: providing services to taxonomists for standard genome sequencing and annotation.</title>
        <authorList>
            <consortium name="The Broad Institute Genomics Platform"/>
            <consortium name="The Broad Institute Genome Sequencing Center for Infectious Disease"/>
            <person name="Wu L."/>
            <person name="Ma J."/>
        </authorList>
    </citation>
    <scope>NUCLEOTIDE SEQUENCE [LARGE SCALE GENOMIC DNA]</scope>
    <source>
        <strain evidence="3">JCM 4422</strain>
    </source>
</reference>
<comment type="caution">
    <text evidence="2">The sequence shown here is derived from an EMBL/GenBank/DDBJ whole genome shotgun (WGS) entry which is preliminary data.</text>
</comment>
<feature type="region of interest" description="Disordered" evidence="1">
    <location>
        <begin position="137"/>
        <end position="157"/>
    </location>
</feature>
<gene>
    <name evidence="2" type="ORF">GCM10010287_35720</name>
</gene>
<evidence type="ECO:0008006" key="4">
    <source>
        <dbReference type="Google" id="ProtNLM"/>
    </source>
</evidence>